<dbReference type="Pfam" id="PF00188">
    <property type="entry name" value="CAP"/>
    <property type="match status" value="1"/>
</dbReference>
<dbReference type="FunFam" id="3.40.33.10:FF:000006">
    <property type="entry name" value="Putative pathogenesis-related protein 1"/>
    <property type="match status" value="1"/>
</dbReference>
<dbReference type="Gramene" id="RZC66231">
    <property type="protein sequence ID" value="RZC66231"/>
    <property type="gene ID" value="C5167_009920"/>
</dbReference>
<evidence type="ECO:0000256" key="4">
    <source>
        <dbReference type="ARBA" id="ARBA00023157"/>
    </source>
</evidence>
<evidence type="ECO:0000259" key="7">
    <source>
        <dbReference type="SMART" id="SM00198"/>
    </source>
</evidence>
<evidence type="ECO:0000313" key="9">
    <source>
        <dbReference type="Proteomes" id="UP000316621"/>
    </source>
</evidence>
<feature type="signal peptide" evidence="6">
    <location>
        <begin position="1"/>
        <end position="19"/>
    </location>
</feature>
<keyword evidence="5" id="KW-0568">Pathogenesis-related protein</keyword>
<dbReference type="GO" id="GO:0098542">
    <property type="term" value="P:defense response to other organism"/>
    <property type="evidence" value="ECO:0007669"/>
    <property type="project" value="UniProtKB-ARBA"/>
</dbReference>
<dbReference type="InterPro" id="IPR014044">
    <property type="entry name" value="CAP_dom"/>
</dbReference>
<dbReference type="PRINTS" id="PR00838">
    <property type="entry name" value="V5ALLERGEN"/>
</dbReference>
<feature type="domain" description="SCP" evidence="7">
    <location>
        <begin position="21"/>
        <end position="151"/>
    </location>
</feature>
<keyword evidence="9" id="KW-1185">Reference proteome</keyword>
<dbReference type="PANTHER" id="PTHR10334">
    <property type="entry name" value="CYSTEINE-RICH SECRETORY PROTEIN-RELATED"/>
    <property type="match status" value="1"/>
</dbReference>
<keyword evidence="5" id="KW-0611">Plant defense</keyword>
<proteinExistence type="inferred from homology"/>
<evidence type="ECO:0000256" key="5">
    <source>
        <dbReference type="ARBA" id="ARBA00023265"/>
    </source>
</evidence>
<evidence type="ECO:0000256" key="2">
    <source>
        <dbReference type="ARBA" id="ARBA00009923"/>
    </source>
</evidence>
<comment type="similarity">
    <text evidence="2">Belongs to the CRISP family.</text>
</comment>
<keyword evidence="3 6" id="KW-0732">Signal</keyword>
<dbReference type="PROSITE" id="PS01010">
    <property type="entry name" value="CRISP_2"/>
    <property type="match status" value="1"/>
</dbReference>
<accession>A0A4Y7K1U2</accession>
<dbReference type="Proteomes" id="UP000316621">
    <property type="component" value="Chromosome 6"/>
</dbReference>
<organism evidence="8 9">
    <name type="scientific">Papaver somniferum</name>
    <name type="common">Opium poppy</name>
    <dbReference type="NCBI Taxonomy" id="3469"/>
    <lineage>
        <taxon>Eukaryota</taxon>
        <taxon>Viridiplantae</taxon>
        <taxon>Streptophyta</taxon>
        <taxon>Embryophyta</taxon>
        <taxon>Tracheophyta</taxon>
        <taxon>Spermatophyta</taxon>
        <taxon>Magnoliopsida</taxon>
        <taxon>Ranunculales</taxon>
        <taxon>Papaveraceae</taxon>
        <taxon>Papaveroideae</taxon>
        <taxon>Papaver</taxon>
    </lineage>
</organism>
<gene>
    <name evidence="8" type="ORF">C5167_009920</name>
</gene>
<keyword evidence="4" id="KW-1015">Disulfide bond</keyword>
<dbReference type="OrthoDB" id="337038at2759"/>
<dbReference type="InterPro" id="IPR002413">
    <property type="entry name" value="V5_allergen-like"/>
</dbReference>
<evidence type="ECO:0000256" key="6">
    <source>
        <dbReference type="SAM" id="SignalP"/>
    </source>
</evidence>
<evidence type="ECO:0000256" key="1">
    <source>
        <dbReference type="ARBA" id="ARBA00003143"/>
    </source>
</evidence>
<dbReference type="OMA" id="INDCALV"/>
<sequence length="155" mass="16688">MSFLKVLTLVALLFHVSLAHISPEDYLTPHNAARAEVNVEPLVWDDKVAAYASDYAKQRAGDCALVHSTGSYGENIAMSFGDLAVKDAVNMWVSEMSNYDHESNSCRGGQCLHYTQVVWASTARLGCASVSCAAGGTFVVCSYDPPGNYAGQLPY</sequence>
<dbReference type="AlphaFoldDB" id="A0A4Y7K1U2"/>
<evidence type="ECO:0000256" key="3">
    <source>
        <dbReference type="ARBA" id="ARBA00022729"/>
    </source>
</evidence>
<evidence type="ECO:0000313" key="8">
    <source>
        <dbReference type="EMBL" id="RZC66231.1"/>
    </source>
</evidence>
<reference evidence="8 9" key="1">
    <citation type="journal article" date="2018" name="Science">
        <title>The opium poppy genome and morphinan production.</title>
        <authorList>
            <person name="Guo L."/>
            <person name="Winzer T."/>
            <person name="Yang X."/>
            <person name="Li Y."/>
            <person name="Ning Z."/>
            <person name="He Z."/>
            <person name="Teodor R."/>
            <person name="Lu Y."/>
            <person name="Bowser T.A."/>
            <person name="Graham I.A."/>
            <person name="Ye K."/>
        </authorList>
    </citation>
    <scope>NUCLEOTIDE SEQUENCE [LARGE SCALE GENOMIC DNA]</scope>
    <source>
        <strain evidence="9">cv. HN1</strain>
        <tissue evidence="8">Leaves</tissue>
    </source>
</reference>
<dbReference type="InterPro" id="IPR035940">
    <property type="entry name" value="CAP_sf"/>
</dbReference>
<feature type="chain" id="PRO_5021284596" description="SCP domain-containing protein" evidence="6">
    <location>
        <begin position="20"/>
        <end position="155"/>
    </location>
</feature>
<comment type="function">
    <text evidence="1">Probably involved in the defense reaction of plants against pathogens.</text>
</comment>
<dbReference type="PRINTS" id="PR00837">
    <property type="entry name" value="V5TPXLIKE"/>
</dbReference>
<protein>
    <recommendedName>
        <fullName evidence="7">SCP domain-containing protein</fullName>
    </recommendedName>
</protein>
<dbReference type="SMART" id="SM00198">
    <property type="entry name" value="SCP"/>
    <property type="match status" value="1"/>
</dbReference>
<dbReference type="EMBL" id="CM010720">
    <property type="protein sequence ID" value="RZC66231.1"/>
    <property type="molecule type" value="Genomic_DNA"/>
</dbReference>
<dbReference type="SUPFAM" id="SSF55797">
    <property type="entry name" value="PR-1-like"/>
    <property type="match status" value="1"/>
</dbReference>
<dbReference type="Gene3D" id="3.40.33.10">
    <property type="entry name" value="CAP"/>
    <property type="match status" value="1"/>
</dbReference>
<dbReference type="GO" id="GO:0005576">
    <property type="term" value="C:extracellular region"/>
    <property type="evidence" value="ECO:0007669"/>
    <property type="project" value="InterPro"/>
</dbReference>
<dbReference type="InterPro" id="IPR001283">
    <property type="entry name" value="CRISP-related"/>
</dbReference>
<dbReference type="CDD" id="cd05381">
    <property type="entry name" value="CAP_PR-1"/>
    <property type="match status" value="1"/>
</dbReference>
<name>A0A4Y7K1U2_PAPSO</name>
<dbReference type="InterPro" id="IPR018244">
    <property type="entry name" value="Allrgn_V5/Tpx1_CS"/>
</dbReference>